<sequence length="209" mass="21919">MARPERGDEADATRHAALASPVRRQALALLSGGPLTAADLAARLGLHVTTARFHLDQLEEAGLVLRQTARSGGRGRPAVAYRAAELDLVAVRDRMIEALAGAAATGEPARTAGRRWGEELTVPDGEAREVLTTATAALGFDPEEAPAGLRLRACPFRDAARHHPEVVCQVHLGLLQGLATRAPGGDRLEIGLVPFAEPGACLLTVAATR</sequence>
<dbReference type="InterPro" id="IPR036390">
    <property type="entry name" value="WH_DNA-bd_sf"/>
</dbReference>
<reference evidence="5 6" key="1">
    <citation type="submission" date="2023-07" db="EMBL/GenBank/DDBJ databases">
        <title>Description of novel actinomycetes strains, isolated from tidal flat sediment.</title>
        <authorList>
            <person name="Lu C."/>
        </authorList>
    </citation>
    <scope>NUCLEOTIDE SEQUENCE [LARGE SCALE GENOMIC DNA]</scope>
    <source>
        <strain evidence="5 6">SYSU T00b441</strain>
    </source>
</reference>
<dbReference type="Proteomes" id="UP001232536">
    <property type="component" value="Unassembled WGS sequence"/>
</dbReference>
<feature type="domain" description="HTH arsR-type" evidence="4">
    <location>
        <begin position="13"/>
        <end position="100"/>
    </location>
</feature>
<dbReference type="CDD" id="cd00090">
    <property type="entry name" value="HTH_ARSR"/>
    <property type="match status" value="1"/>
</dbReference>
<keyword evidence="6" id="KW-1185">Reference proteome</keyword>
<accession>A0ABT9DBM2</accession>
<comment type="caution">
    <text evidence="5">The sequence shown here is derived from an EMBL/GenBank/DDBJ whole genome shotgun (WGS) entry which is preliminary data.</text>
</comment>
<keyword evidence="2" id="KW-0238">DNA-binding</keyword>
<proteinExistence type="predicted"/>
<dbReference type="Gene3D" id="1.10.10.10">
    <property type="entry name" value="Winged helix-like DNA-binding domain superfamily/Winged helix DNA-binding domain"/>
    <property type="match status" value="1"/>
</dbReference>
<organism evidence="5 6">
    <name type="scientific">Actinotalea lenta</name>
    <dbReference type="NCBI Taxonomy" id="3064654"/>
    <lineage>
        <taxon>Bacteria</taxon>
        <taxon>Bacillati</taxon>
        <taxon>Actinomycetota</taxon>
        <taxon>Actinomycetes</taxon>
        <taxon>Micrococcales</taxon>
        <taxon>Cellulomonadaceae</taxon>
        <taxon>Actinotalea</taxon>
    </lineage>
</organism>
<dbReference type="SUPFAM" id="SSF46785">
    <property type="entry name" value="Winged helix' DNA-binding domain"/>
    <property type="match status" value="1"/>
</dbReference>
<name>A0ABT9DBM2_9CELL</name>
<dbReference type="PANTHER" id="PTHR33154">
    <property type="entry name" value="TRANSCRIPTIONAL REGULATOR, ARSR FAMILY"/>
    <property type="match status" value="1"/>
</dbReference>
<keyword evidence="3" id="KW-0804">Transcription</keyword>
<evidence type="ECO:0000313" key="6">
    <source>
        <dbReference type="Proteomes" id="UP001232536"/>
    </source>
</evidence>
<dbReference type="InterPro" id="IPR036388">
    <property type="entry name" value="WH-like_DNA-bd_sf"/>
</dbReference>
<dbReference type="Pfam" id="PF12840">
    <property type="entry name" value="HTH_20"/>
    <property type="match status" value="1"/>
</dbReference>
<keyword evidence="1" id="KW-0805">Transcription regulation</keyword>
<gene>
    <name evidence="5" type="ORF">Q6348_05785</name>
</gene>
<evidence type="ECO:0000256" key="3">
    <source>
        <dbReference type="ARBA" id="ARBA00023163"/>
    </source>
</evidence>
<dbReference type="SMART" id="SM00418">
    <property type="entry name" value="HTH_ARSR"/>
    <property type="match status" value="1"/>
</dbReference>
<protein>
    <submittedName>
        <fullName evidence="5">Helix-turn-helix domain-containing protein</fullName>
    </submittedName>
</protein>
<evidence type="ECO:0000256" key="1">
    <source>
        <dbReference type="ARBA" id="ARBA00023015"/>
    </source>
</evidence>
<dbReference type="EMBL" id="JAUQYP010000001">
    <property type="protein sequence ID" value="MDO8106706.1"/>
    <property type="molecule type" value="Genomic_DNA"/>
</dbReference>
<dbReference type="InterPro" id="IPR051081">
    <property type="entry name" value="HTH_MetalResp_TranReg"/>
</dbReference>
<evidence type="ECO:0000256" key="2">
    <source>
        <dbReference type="ARBA" id="ARBA00023125"/>
    </source>
</evidence>
<dbReference type="InterPro" id="IPR011991">
    <property type="entry name" value="ArsR-like_HTH"/>
</dbReference>
<dbReference type="PANTHER" id="PTHR33154:SF33">
    <property type="entry name" value="TRANSCRIPTIONAL REPRESSOR SDPR"/>
    <property type="match status" value="1"/>
</dbReference>
<dbReference type="RefSeq" id="WP_304600350.1">
    <property type="nucleotide sequence ID" value="NZ_JAUQYO010000001.1"/>
</dbReference>
<evidence type="ECO:0000259" key="4">
    <source>
        <dbReference type="SMART" id="SM00418"/>
    </source>
</evidence>
<evidence type="ECO:0000313" key="5">
    <source>
        <dbReference type="EMBL" id="MDO8106706.1"/>
    </source>
</evidence>
<dbReference type="InterPro" id="IPR001845">
    <property type="entry name" value="HTH_ArsR_DNA-bd_dom"/>
</dbReference>